<sequence>MKKVQPNAIYFGNPLFSSKSRSKDFCFLHDKLESRLVGWRSKVLSWAGHATMIKVVASALPCYTFSTSDVPISVCDKLDSTTHHFWWNPKKEFGRYLAWKAWDELCKPKVSGGLGFRKAKKFNEALIAKFTWMVASGFNSPCILALQSVCAILKISIPLSPIEDKLVWVADSKGLFSVKSTLKLSMVHLESPIIDPCWSSLWKCKIHERLKMFLWRIGSETLPTNAALVARMGKGPGPLVSFVSDTVHVGNGLDIIKFVLNPPVCPGSPTKLCGISPDSSTQFALILDCIWSFRNQIVHQGPLQSPLTCLKSLKLRIMEHSTSLDPGDFMCPREVSWWLPPPPQIVAFDSSSAEAAAIVWALEIASSLKFPRIIVESDAKLCVDVVLGKPLDSCWRREANSVAHELASFFPPHGLPFSYKMDSLPPSFKEAWLSEFPAWFVAL</sequence>
<dbReference type="Pfam" id="PF13456">
    <property type="entry name" value="RVT_3"/>
    <property type="match status" value="1"/>
</dbReference>
<organism evidence="2">
    <name type="scientific">Fagus sylvatica</name>
    <name type="common">Beechnut</name>
    <dbReference type="NCBI Taxonomy" id="28930"/>
    <lineage>
        <taxon>Eukaryota</taxon>
        <taxon>Viridiplantae</taxon>
        <taxon>Streptophyta</taxon>
        <taxon>Embryophyta</taxon>
        <taxon>Tracheophyta</taxon>
        <taxon>Spermatophyta</taxon>
        <taxon>Magnoliopsida</taxon>
        <taxon>eudicotyledons</taxon>
        <taxon>Gunneridae</taxon>
        <taxon>Pentapetalae</taxon>
        <taxon>rosids</taxon>
        <taxon>fabids</taxon>
        <taxon>Fagales</taxon>
        <taxon>Fagaceae</taxon>
        <taxon>Fagus</taxon>
    </lineage>
</organism>
<evidence type="ECO:0000313" key="2">
    <source>
        <dbReference type="EMBL" id="SPD33389.1"/>
    </source>
</evidence>
<dbReference type="EMBL" id="OIVN01006451">
    <property type="protein sequence ID" value="SPD33389.1"/>
    <property type="molecule type" value="Genomic_DNA"/>
</dbReference>
<protein>
    <recommendedName>
        <fullName evidence="1">RNase H type-1 domain-containing protein</fullName>
    </recommendedName>
</protein>
<dbReference type="AlphaFoldDB" id="A0A2N9JAB7"/>
<dbReference type="GO" id="GO:0003676">
    <property type="term" value="F:nucleic acid binding"/>
    <property type="evidence" value="ECO:0007669"/>
    <property type="project" value="InterPro"/>
</dbReference>
<dbReference type="InterPro" id="IPR002156">
    <property type="entry name" value="RNaseH_domain"/>
</dbReference>
<feature type="domain" description="RNase H type-1" evidence="1">
    <location>
        <begin position="349"/>
        <end position="388"/>
    </location>
</feature>
<reference evidence="2" key="1">
    <citation type="submission" date="2018-02" db="EMBL/GenBank/DDBJ databases">
        <authorList>
            <person name="Cohen D.B."/>
            <person name="Kent A.D."/>
        </authorList>
    </citation>
    <scope>NUCLEOTIDE SEQUENCE</scope>
</reference>
<name>A0A2N9JAB7_FAGSY</name>
<dbReference type="PANTHER" id="PTHR33116:SF86">
    <property type="entry name" value="REVERSE TRANSCRIPTASE DOMAIN-CONTAINING PROTEIN"/>
    <property type="match status" value="1"/>
</dbReference>
<gene>
    <name evidence="2" type="ORF">FSB_LOCUS61271</name>
</gene>
<accession>A0A2N9JAB7</accession>
<dbReference type="GO" id="GO:0004523">
    <property type="term" value="F:RNA-DNA hybrid ribonuclease activity"/>
    <property type="evidence" value="ECO:0007669"/>
    <property type="project" value="InterPro"/>
</dbReference>
<evidence type="ECO:0000259" key="1">
    <source>
        <dbReference type="Pfam" id="PF13456"/>
    </source>
</evidence>
<proteinExistence type="predicted"/>
<dbReference type="PANTHER" id="PTHR33116">
    <property type="entry name" value="REVERSE TRANSCRIPTASE ZINC-BINDING DOMAIN-CONTAINING PROTEIN-RELATED-RELATED"/>
    <property type="match status" value="1"/>
</dbReference>